<proteinExistence type="predicted"/>
<name>A0A0D2LGU0_9CHLO</name>
<sequence>MNLACFQPGAAAAAAAPASRADFCSSGSASEESGAGLSLGKCKAPPPDAAAQIMAALGRGARAQPSGREPHTTAYSALDYQLDAVAGRLSVGPCLMGGDYGAGGVPLMVESPWPSSAGVAPPPPARAARPRSGGAEGSGPRQVRQRPRVAGAEAAWPAGPALTLTRASSDGSLCGELSPSGVEAAARGAARAAAEAGAAAAAATGGGGRDDLPVDCPPMISNPFFWFGTGQLAEAPAATPSDGGAARSPAGAASRRAAGALCSYPCTADEGAGPDGDARSLAGASSASSASMAAIAAAGDEAVGDASSAPTNAEAAFTNPFYYAG</sequence>
<feature type="non-terminal residue" evidence="2">
    <location>
        <position position="325"/>
    </location>
</feature>
<gene>
    <name evidence="2" type="ORF">MNEG_2256</name>
</gene>
<organism evidence="2 3">
    <name type="scientific">Monoraphidium neglectum</name>
    <dbReference type="NCBI Taxonomy" id="145388"/>
    <lineage>
        <taxon>Eukaryota</taxon>
        <taxon>Viridiplantae</taxon>
        <taxon>Chlorophyta</taxon>
        <taxon>core chlorophytes</taxon>
        <taxon>Chlorophyceae</taxon>
        <taxon>CS clade</taxon>
        <taxon>Sphaeropleales</taxon>
        <taxon>Selenastraceae</taxon>
        <taxon>Monoraphidium</taxon>
    </lineage>
</organism>
<evidence type="ECO:0000313" key="2">
    <source>
        <dbReference type="EMBL" id="KIZ05694.1"/>
    </source>
</evidence>
<accession>A0A0D2LGU0</accession>
<evidence type="ECO:0000256" key="1">
    <source>
        <dbReference type="SAM" id="MobiDB-lite"/>
    </source>
</evidence>
<protein>
    <submittedName>
        <fullName evidence="2">Uncharacterized protein</fullName>
    </submittedName>
</protein>
<feature type="region of interest" description="Disordered" evidence="1">
    <location>
        <begin position="114"/>
        <end position="154"/>
    </location>
</feature>
<dbReference type="Proteomes" id="UP000054498">
    <property type="component" value="Unassembled WGS sequence"/>
</dbReference>
<keyword evidence="3" id="KW-1185">Reference proteome</keyword>
<dbReference type="EMBL" id="KK100468">
    <property type="protein sequence ID" value="KIZ05694.1"/>
    <property type="molecule type" value="Genomic_DNA"/>
</dbReference>
<dbReference type="KEGG" id="mng:MNEG_2256"/>
<dbReference type="GeneID" id="25735134"/>
<feature type="compositionally biased region" description="Low complexity" evidence="1">
    <location>
        <begin position="126"/>
        <end position="141"/>
    </location>
</feature>
<dbReference type="AlphaFoldDB" id="A0A0D2LGU0"/>
<dbReference type="RefSeq" id="XP_013904713.1">
    <property type="nucleotide sequence ID" value="XM_014049259.1"/>
</dbReference>
<evidence type="ECO:0000313" key="3">
    <source>
        <dbReference type="Proteomes" id="UP000054498"/>
    </source>
</evidence>
<reference evidence="2 3" key="1">
    <citation type="journal article" date="2013" name="BMC Genomics">
        <title>Reconstruction of the lipid metabolism for the microalga Monoraphidium neglectum from its genome sequence reveals characteristics suitable for biofuel production.</title>
        <authorList>
            <person name="Bogen C."/>
            <person name="Al-Dilaimi A."/>
            <person name="Albersmeier A."/>
            <person name="Wichmann J."/>
            <person name="Grundmann M."/>
            <person name="Rupp O."/>
            <person name="Lauersen K.J."/>
            <person name="Blifernez-Klassen O."/>
            <person name="Kalinowski J."/>
            <person name="Goesmann A."/>
            <person name="Mussgnug J.H."/>
            <person name="Kruse O."/>
        </authorList>
    </citation>
    <scope>NUCLEOTIDE SEQUENCE [LARGE SCALE GENOMIC DNA]</scope>
    <source>
        <strain evidence="2 3">SAG 48.87</strain>
    </source>
</reference>